<evidence type="ECO:0000313" key="4">
    <source>
        <dbReference type="EMBL" id="QBR48419.1"/>
    </source>
</evidence>
<comment type="similarity">
    <text evidence="1">Belongs to the UPF0177 family.</text>
</comment>
<evidence type="ECO:0000259" key="3">
    <source>
        <dbReference type="Pfam" id="PF02517"/>
    </source>
</evidence>
<evidence type="ECO:0000313" key="5">
    <source>
        <dbReference type="Proteomes" id="UP000295756"/>
    </source>
</evidence>
<dbReference type="Proteomes" id="UP000295756">
    <property type="component" value="Chromosome"/>
</dbReference>
<feature type="domain" description="CAAX prenyl protease 2/Lysostaphin resistance protein A-like" evidence="3">
    <location>
        <begin position="86"/>
        <end position="191"/>
    </location>
</feature>
<evidence type="ECO:0000256" key="2">
    <source>
        <dbReference type="SAM" id="Phobius"/>
    </source>
</evidence>
<keyword evidence="4" id="KW-0482">Metalloprotease</keyword>
<evidence type="ECO:0000256" key="1">
    <source>
        <dbReference type="ARBA" id="ARBA00009067"/>
    </source>
</evidence>
<dbReference type="EMBL" id="CP037939">
    <property type="protein sequence ID" value="QBR48419.1"/>
    <property type="molecule type" value="Genomic_DNA"/>
</dbReference>
<feature type="transmembrane region" description="Helical" evidence="2">
    <location>
        <begin position="85"/>
        <end position="106"/>
    </location>
</feature>
<dbReference type="InterPro" id="IPR003675">
    <property type="entry name" value="Rce1/LyrA-like_dom"/>
</dbReference>
<gene>
    <name evidence="4" type="ORF">EW139_00910</name>
</gene>
<feature type="transmembrane region" description="Helical" evidence="2">
    <location>
        <begin position="12"/>
        <end position="30"/>
    </location>
</feature>
<feature type="transmembrane region" description="Helical" evidence="2">
    <location>
        <begin position="204"/>
        <end position="222"/>
    </location>
</feature>
<keyword evidence="4" id="KW-0378">Hydrolase</keyword>
<dbReference type="Pfam" id="PF02517">
    <property type="entry name" value="Rce1-like"/>
    <property type="match status" value="1"/>
</dbReference>
<sequence>MFIPFDPDAIPLTFMLVMLGILLLFIFLIIKLVNSISHGGKIFQQKLTLSTFQQIMTGVVFLYFLFLYFQNGNVQSVLSLAHSPIKIIIACFAIAMGAGFFEEYFVRGYLFNICQRILNKYGLEKNRLTIISAVTSIIFGLIHLSNLSVDPAQAVYQQVFYATCIGLLFAAIRIVTNNIFIGAILHFLFDFQVDIYKVSSPDTWSSIIIVFLPIAVISMILIKSLDRSVEKQRVPFLKP</sequence>
<keyword evidence="2" id="KW-1133">Transmembrane helix</keyword>
<reference evidence="4 5" key="1">
    <citation type="submission" date="2019-03" db="EMBL/GenBank/DDBJ databases">
        <title>Complete Genome Sequence of Leuconostoc kimchii strain NKJ218 Isolated from Homemade Kimchi.</title>
        <authorList>
            <person name="Jung J.Y."/>
            <person name="Jin H.M."/>
            <person name="Jung J.-W."/>
            <person name="Lee S.-Y."/>
            <person name="Ryu B.-G."/>
            <person name="Han S.-S."/>
            <person name="Kang H.K."/>
            <person name="Choi H.W."/>
            <person name="Chung E.J."/>
            <person name="Choi K.-M."/>
        </authorList>
    </citation>
    <scope>NUCLEOTIDE SEQUENCE [LARGE SCALE GENOMIC DNA]</scope>
    <source>
        <strain evidence="4 5">NKJ218</strain>
    </source>
</reference>
<organism evidence="4 5">
    <name type="scientific">Leuconostoc kimchii</name>
    <dbReference type="NCBI Taxonomy" id="136609"/>
    <lineage>
        <taxon>Bacteria</taxon>
        <taxon>Bacillati</taxon>
        <taxon>Bacillota</taxon>
        <taxon>Bacilli</taxon>
        <taxon>Lactobacillales</taxon>
        <taxon>Lactobacillaceae</taxon>
        <taxon>Leuconostoc</taxon>
    </lineage>
</organism>
<accession>A0ABX5SPT2</accession>
<dbReference type="GO" id="GO:0008237">
    <property type="term" value="F:metallopeptidase activity"/>
    <property type="evidence" value="ECO:0007669"/>
    <property type="project" value="UniProtKB-KW"/>
</dbReference>
<keyword evidence="2" id="KW-0472">Membrane</keyword>
<keyword evidence="4" id="KW-0645">Protease</keyword>
<keyword evidence="2" id="KW-0812">Transmembrane</keyword>
<feature type="transmembrane region" description="Helical" evidence="2">
    <location>
        <begin position="51"/>
        <end position="69"/>
    </location>
</feature>
<proteinExistence type="inferred from homology"/>
<name>A0ABX5SPT2_9LACO</name>
<protein>
    <submittedName>
        <fullName evidence="4">CPBP family intramembrane metalloprotease</fullName>
    </submittedName>
</protein>
<keyword evidence="5" id="KW-1185">Reference proteome</keyword>